<protein>
    <submittedName>
        <fullName evidence="1">Uncharacterized protein</fullName>
    </submittedName>
</protein>
<name>A0A5N5Q6V3_9AGAM</name>
<gene>
    <name evidence="1" type="ORF">CTheo_9001</name>
</gene>
<proteinExistence type="predicted"/>
<dbReference type="Proteomes" id="UP000383932">
    <property type="component" value="Unassembled WGS sequence"/>
</dbReference>
<sequence length="224" mass="23957">MALNPSLACARSSTTGLSACLPARTLSRPALALLCMRWPLLTTCPHTHSPRTPALARTLALAPFHVHPLLYTCTPTHLPTRSPTPPALMLFPLARASRFLAYTSTCPVHSPSPPPLVHSLTPRTHVATGLAHYAPAYSLAAHSCTPSLAPSLSFSPSPVPLSTPLLTHLHPPRSSICVHAMVRPPLFDLHSPSHACLPTTPLVCPTPHLCIHPCGWRTWLGMGD</sequence>
<evidence type="ECO:0000313" key="1">
    <source>
        <dbReference type="EMBL" id="KAB5587560.1"/>
    </source>
</evidence>
<reference evidence="1 2" key="1">
    <citation type="journal article" date="2019" name="Fungal Biol. Biotechnol.">
        <title>Draft genome sequence of fastidious pathogen Ceratobasidium theobromae, which causes vascular-streak dieback in Theobroma cacao.</title>
        <authorList>
            <person name="Ali S.S."/>
            <person name="Asman A."/>
            <person name="Shao J."/>
            <person name="Firmansyah A.P."/>
            <person name="Susilo A.W."/>
            <person name="Rosmana A."/>
            <person name="McMahon P."/>
            <person name="Junaid M."/>
            <person name="Guest D."/>
            <person name="Kheng T.Y."/>
            <person name="Meinhardt L.W."/>
            <person name="Bailey B.A."/>
        </authorList>
    </citation>
    <scope>NUCLEOTIDE SEQUENCE [LARGE SCALE GENOMIC DNA]</scope>
    <source>
        <strain evidence="1 2">CT2</strain>
    </source>
</reference>
<keyword evidence="2" id="KW-1185">Reference proteome</keyword>
<comment type="caution">
    <text evidence="1">The sequence shown here is derived from an EMBL/GenBank/DDBJ whole genome shotgun (WGS) entry which is preliminary data.</text>
</comment>
<evidence type="ECO:0000313" key="2">
    <source>
        <dbReference type="Proteomes" id="UP000383932"/>
    </source>
</evidence>
<organism evidence="1 2">
    <name type="scientific">Ceratobasidium theobromae</name>
    <dbReference type="NCBI Taxonomy" id="1582974"/>
    <lineage>
        <taxon>Eukaryota</taxon>
        <taxon>Fungi</taxon>
        <taxon>Dikarya</taxon>
        <taxon>Basidiomycota</taxon>
        <taxon>Agaricomycotina</taxon>
        <taxon>Agaricomycetes</taxon>
        <taxon>Cantharellales</taxon>
        <taxon>Ceratobasidiaceae</taxon>
        <taxon>Ceratobasidium</taxon>
    </lineage>
</organism>
<dbReference type="EMBL" id="SSOP01000980">
    <property type="protein sequence ID" value="KAB5587560.1"/>
    <property type="molecule type" value="Genomic_DNA"/>
</dbReference>
<dbReference type="AlphaFoldDB" id="A0A5N5Q6V3"/>
<accession>A0A5N5Q6V3</accession>